<evidence type="ECO:0000256" key="4">
    <source>
        <dbReference type="ARBA" id="ARBA00022723"/>
    </source>
</evidence>
<comment type="similarity">
    <text evidence="2 8">Belongs to the cytochrome P450 family.</text>
</comment>
<dbReference type="Gene3D" id="1.10.630.10">
    <property type="entry name" value="Cytochrome P450"/>
    <property type="match status" value="1"/>
</dbReference>
<protein>
    <submittedName>
        <fullName evidence="9">Cytochrome P450</fullName>
    </submittedName>
</protein>
<dbReference type="EMBL" id="JBFXLT010000006">
    <property type="protein sequence ID" value="KAL2820695.1"/>
    <property type="molecule type" value="Genomic_DNA"/>
</dbReference>
<dbReference type="Pfam" id="PF00067">
    <property type="entry name" value="p450"/>
    <property type="match status" value="1"/>
</dbReference>
<evidence type="ECO:0000313" key="9">
    <source>
        <dbReference type="EMBL" id="KAL2820695.1"/>
    </source>
</evidence>
<comment type="cofactor">
    <cofactor evidence="1">
        <name>heme</name>
        <dbReference type="ChEBI" id="CHEBI:30413"/>
    </cofactor>
</comment>
<gene>
    <name evidence="9" type="ORF">BJX63DRAFT_280791</name>
</gene>
<evidence type="ECO:0000256" key="8">
    <source>
        <dbReference type="RuleBase" id="RU000461"/>
    </source>
</evidence>
<keyword evidence="3 8" id="KW-0349">Heme</keyword>
<keyword evidence="5 8" id="KW-0560">Oxidoreductase</keyword>
<dbReference type="PRINTS" id="PR00463">
    <property type="entry name" value="EP450I"/>
</dbReference>
<dbReference type="PANTHER" id="PTHR24305">
    <property type="entry name" value="CYTOCHROME P450"/>
    <property type="match status" value="1"/>
</dbReference>
<accession>A0ABR4HZ39</accession>
<dbReference type="PRINTS" id="PR00385">
    <property type="entry name" value="P450"/>
</dbReference>
<keyword evidence="7 8" id="KW-0503">Monooxygenase</keyword>
<sequence>MNTGSETNCAVLVSAIYHLYKYPRVLAKLRAELDDAAPLRDGEDIPSYQQIATLPYLRACIDEAMRIRPASTQGFPRIVPQGGRMIAGRFVDEGVTVSVPTYTLLQNPDVFPNPFECNPDRWLAGDKAKLLAAFYPFSHGPRACIGRNISYFEQLLAVATIVRLFDFDLAGDGYETIERFNGNPGELHVSVRRRVIVAK</sequence>
<name>A0ABR4HZ39_9EURO</name>
<dbReference type="InterPro" id="IPR036396">
    <property type="entry name" value="Cyt_P450_sf"/>
</dbReference>
<evidence type="ECO:0000256" key="1">
    <source>
        <dbReference type="ARBA" id="ARBA00001971"/>
    </source>
</evidence>
<dbReference type="InterPro" id="IPR017972">
    <property type="entry name" value="Cyt_P450_CS"/>
</dbReference>
<keyword evidence="4 8" id="KW-0479">Metal-binding</keyword>
<keyword evidence="10" id="KW-1185">Reference proteome</keyword>
<dbReference type="InterPro" id="IPR001128">
    <property type="entry name" value="Cyt_P450"/>
</dbReference>
<evidence type="ECO:0000313" key="10">
    <source>
        <dbReference type="Proteomes" id="UP001610334"/>
    </source>
</evidence>
<keyword evidence="6 8" id="KW-0408">Iron</keyword>
<evidence type="ECO:0000256" key="3">
    <source>
        <dbReference type="ARBA" id="ARBA00022617"/>
    </source>
</evidence>
<dbReference type="PROSITE" id="PS00086">
    <property type="entry name" value="CYTOCHROME_P450"/>
    <property type="match status" value="1"/>
</dbReference>
<dbReference type="Proteomes" id="UP001610334">
    <property type="component" value="Unassembled WGS sequence"/>
</dbReference>
<dbReference type="PANTHER" id="PTHR24305:SF29">
    <property type="entry name" value="BENZOATE-PARA-HYDROXYLASE"/>
    <property type="match status" value="1"/>
</dbReference>
<reference evidence="9 10" key="1">
    <citation type="submission" date="2024-07" db="EMBL/GenBank/DDBJ databases">
        <title>Section-level genome sequencing and comparative genomics of Aspergillus sections Usti and Cavernicolus.</title>
        <authorList>
            <consortium name="Lawrence Berkeley National Laboratory"/>
            <person name="Nybo J.L."/>
            <person name="Vesth T.C."/>
            <person name="Theobald S."/>
            <person name="Frisvad J.C."/>
            <person name="Larsen T.O."/>
            <person name="Kjaerboelling I."/>
            <person name="Rothschild-Mancinelli K."/>
            <person name="Lyhne E.K."/>
            <person name="Kogle M.E."/>
            <person name="Barry K."/>
            <person name="Clum A."/>
            <person name="Na H."/>
            <person name="Ledsgaard L."/>
            <person name="Lin J."/>
            <person name="Lipzen A."/>
            <person name="Kuo A."/>
            <person name="Riley R."/>
            <person name="Mondo S."/>
            <person name="Labutti K."/>
            <person name="Haridas S."/>
            <person name="Pangalinan J."/>
            <person name="Salamov A.A."/>
            <person name="Simmons B.A."/>
            <person name="Magnuson J.K."/>
            <person name="Chen J."/>
            <person name="Drula E."/>
            <person name="Henrissat B."/>
            <person name="Wiebenga A."/>
            <person name="Lubbers R.J."/>
            <person name="Gomes A.C."/>
            <person name="Makela M.R."/>
            <person name="Stajich J."/>
            <person name="Grigoriev I.V."/>
            <person name="Mortensen U.H."/>
            <person name="De Vries R.P."/>
            <person name="Baker S.E."/>
            <person name="Andersen M.R."/>
        </authorList>
    </citation>
    <scope>NUCLEOTIDE SEQUENCE [LARGE SCALE GENOMIC DNA]</scope>
    <source>
        <strain evidence="9 10">CBS 588.65</strain>
    </source>
</reference>
<evidence type="ECO:0000256" key="6">
    <source>
        <dbReference type="ARBA" id="ARBA00023004"/>
    </source>
</evidence>
<evidence type="ECO:0000256" key="5">
    <source>
        <dbReference type="ARBA" id="ARBA00023002"/>
    </source>
</evidence>
<evidence type="ECO:0000256" key="2">
    <source>
        <dbReference type="ARBA" id="ARBA00010617"/>
    </source>
</evidence>
<evidence type="ECO:0000256" key="7">
    <source>
        <dbReference type="ARBA" id="ARBA00023033"/>
    </source>
</evidence>
<comment type="caution">
    <text evidence="9">The sequence shown here is derived from an EMBL/GenBank/DDBJ whole genome shotgun (WGS) entry which is preliminary data.</text>
</comment>
<dbReference type="SUPFAM" id="SSF48264">
    <property type="entry name" value="Cytochrome P450"/>
    <property type="match status" value="1"/>
</dbReference>
<dbReference type="InterPro" id="IPR002401">
    <property type="entry name" value="Cyt_P450_E_grp-I"/>
</dbReference>
<proteinExistence type="inferred from homology"/>
<dbReference type="InterPro" id="IPR050121">
    <property type="entry name" value="Cytochrome_P450_monoxygenase"/>
</dbReference>
<organism evidence="9 10">
    <name type="scientific">Aspergillus granulosus</name>
    <dbReference type="NCBI Taxonomy" id="176169"/>
    <lineage>
        <taxon>Eukaryota</taxon>
        <taxon>Fungi</taxon>
        <taxon>Dikarya</taxon>
        <taxon>Ascomycota</taxon>
        <taxon>Pezizomycotina</taxon>
        <taxon>Eurotiomycetes</taxon>
        <taxon>Eurotiomycetidae</taxon>
        <taxon>Eurotiales</taxon>
        <taxon>Aspergillaceae</taxon>
        <taxon>Aspergillus</taxon>
        <taxon>Aspergillus subgen. Nidulantes</taxon>
    </lineage>
</organism>